<dbReference type="EMBL" id="CP083680">
    <property type="protein sequence ID" value="UYU66846.1"/>
    <property type="molecule type" value="Genomic_DNA"/>
</dbReference>
<reference evidence="18 19" key="2">
    <citation type="submission" date="2018-08" db="EMBL/GenBank/DDBJ databases">
        <title>A genome reference for cultivated species of the human gut microbiota.</title>
        <authorList>
            <person name="Zou Y."/>
            <person name="Xue W."/>
            <person name="Luo G."/>
        </authorList>
    </citation>
    <scope>NUCLEOTIDE SEQUENCE [LARGE SCALE GENOMIC DNA]</scope>
    <source>
        <strain evidence="12 18">AF37-12</strain>
        <strain evidence="11 19">AM30-26</strain>
    </source>
</reference>
<dbReference type="EMBL" id="JAQNVG010000121">
    <property type="protein sequence ID" value="MDC2239584.1"/>
    <property type="molecule type" value="Genomic_DNA"/>
</dbReference>
<dbReference type="EMBL" id="WCSY01000039">
    <property type="protein sequence ID" value="KAB4305194.1"/>
    <property type="molecule type" value="Genomic_DNA"/>
</dbReference>
<evidence type="ECO:0000313" key="11">
    <source>
        <dbReference type="EMBL" id="RHD80650.1"/>
    </source>
</evidence>
<dbReference type="KEGG" id="btho:Btheta7330_02978"/>
<evidence type="ECO:0000313" key="9">
    <source>
        <dbReference type="EMBL" id="MCE9240891.1"/>
    </source>
</evidence>
<evidence type="ECO:0000313" key="15">
    <source>
        <dbReference type="EMBL" id="UYU93102.1"/>
    </source>
</evidence>
<proteinExistence type="predicted"/>
<reference evidence="10" key="8">
    <citation type="submission" date="2022-10" db="EMBL/GenBank/DDBJ databases">
        <title>Human gut microbiome strain richness.</title>
        <authorList>
            <person name="Chen-Liaw A."/>
        </authorList>
    </citation>
    <scope>NUCLEOTIDE SEQUENCE</scope>
    <source>
        <strain evidence="10">1001283st1_A3_1001283B150304_161114</strain>
    </source>
</reference>
<dbReference type="Proteomes" id="UP000500882">
    <property type="component" value="Chromosome"/>
</dbReference>
<dbReference type="PATRIC" id="fig|818.23.peg.3068"/>
<dbReference type="Proteomes" id="UP001162960">
    <property type="component" value="Chromosome"/>
</dbReference>
<evidence type="ECO:0000313" key="21">
    <source>
        <dbReference type="Proteomes" id="UP000436858"/>
    </source>
</evidence>
<evidence type="ECO:0000313" key="8">
    <source>
        <dbReference type="EMBL" id="MBS5413074.1"/>
    </source>
</evidence>
<dbReference type="EMBL" id="CP083685">
    <property type="protein sequence ID" value="UYU93102.1"/>
    <property type="molecule type" value="Genomic_DNA"/>
</dbReference>
<dbReference type="EMBL" id="WCRW01000028">
    <property type="protein sequence ID" value="KAB4450553.1"/>
    <property type="molecule type" value="Genomic_DNA"/>
</dbReference>
<dbReference type="EMBL" id="WCRS01000006">
    <property type="protein sequence ID" value="KAB4474080.1"/>
    <property type="molecule type" value="Genomic_DNA"/>
</dbReference>
<dbReference type="EMBL" id="QROV01000004">
    <property type="protein sequence ID" value="RHL62847.1"/>
    <property type="molecule type" value="Genomic_DNA"/>
</dbReference>
<reference evidence="9" key="7">
    <citation type="submission" date="2021-07" db="EMBL/GenBank/DDBJ databases">
        <title>Comparative genomics of Bacteroides fragilis group isolates reveals species-dependent resistance mechanisms and validates clinical tools for resistance prediction.</title>
        <authorList>
            <person name="Wallace M.J."/>
            <person name="Jean S."/>
            <person name="Wallace M.A."/>
            <person name="Carey-Ann B.D."/>
            <person name="Dantas G."/>
        </authorList>
    </citation>
    <scope>NUCLEOTIDE SEQUENCE</scope>
    <source>
        <strain evidence="9">BJH_160</strain>
    </source>
</reference>
<dbReference type="GeneID" id="69590819"/>
<reference evidence="16 17" key="1">
    <citation type="submission" date="2015-09" db="EMBL/GenBank/DDBJ databases">
        <authorList>
            <consortium name="Pathogen Informatics"/>
        </authorList>
    </citation>
    <scope>NUCLEOTIDE SEQUENCE [LARGE SCALE GENOMIC DNA]</scope>
    <source>
        <strain evidence="3 17">2789STDY5834899</strain>
        <strain evidence="2 16">2789STDY5834945</strain>
    </source>
</reference>
<dbReference type="EMBL" id="WCRY01000028">
    <property type="protein sequence ID" value="KAB4475266.1"/>
    <property type="molecule type" value="Genomic_DNA"/>
</dbReference>
<evidence type="ECO:0000313" key="4">
    <source>
        <dbReference type="EMBL" id="KAB4305194.1"/>
    </source>
</evidence>
<evidence type="ECO:0000313" key="3">
    <source>
        <dbReference type="EMBL" id="CUP72217.1"/>
    </source>
</evidence>
<dbReference type="Proteomes" id="UP000782901">
    <property type="component" value="Unassembled WGS sequence"/>
</dbReference>
<reference evidence="8" key="5">
    <citation type="submission" date="2021-02" db="EMBL/GenBank/DDBJ databases">
        <title>Infant gut strain persistence is associated with maternal origin, phylogeny, and functional potential including surface adhesion and iron acquisition.</title>
        <authorList>
            <person name="Lou Y.C."/>
        </authorList>
    </citation>
    <scope>NUCLEOTIDE SEQUENCE</scope>
    <source>
        <strain evidence="8">L3_082_243G1_dasL3_082_243G1_maxbin2.maxbin.015s ta_sub</strain>
    </source>
</reference>
<dbReference type="Pfam" id="PF14053">
    <property type="entry name" value="DUF4248"/>
    <property type="match status" value="1"/>
</dbReference>
<dbReference type="Proteomes" id="UP001217776">
    <property type="component" value="Unassembled WGS sequence"/>
</dbReference>
<dbReference type="RefSeq" id="WP_008760682.1">
    <property type="nucleotide sequence ID" value="NZ_AP022660.1"/>
</dbReference>
<reference evidence="13 25" key="6">
    <citation type="submission" date="2021-06" db="EMBL/GenBank/DDBJ databases">
        <title>Interrogation of the integrated mobile genetic elements in gut-associated Bacteroides with a consensus prediction approach.</title>
        <authorList>
            <person name="Campbell D.E."/>
            <person name="Leigh J.R."/>
            <person name="Kim T."/>
            <person name="England W."/>
            <person name="Whitaker R.J."/>
            <person name="Degnan P.H."/>
        </authorList>
    </citation>
    <scope>NUCLEOTIDE SEQUENCE [LARGE SCALE GENOMIC DNA]</scope>
    <source>
        <strain evidence="15">VPI-3443</strain>
        <strain evidence="14">VPI-BTDOT2</strain>
        <strain evidence="13 25">WAL8669</strain>
    </source>
</reference>
<name>A0A0P0F6I0_BACT4</name>
<evidence type="ECO:0000313" key="2">
    <source>
        <dbReference type="EMBL" id="CUP62464.1"/>
    </source>
</evidence>
<evidence type="ECO:0000313" key="19">
    <source>
        <dbReference type="Proteomes" id="UP000284785"/>
    </source>
</evidence>
<evidence type="ECO:0000313" key="22">
    <source>
        <dbReference type="Proteomes" id="UP000440614"/>
    </source>
</evidence>
<accession>C6IEQ2</accession>
<dbReference type="EMBL" id="AP022660">
    <property type="protein sequence ID" value="BCA49697.1"/>
    <property type="molecule type" value="Genomic_DNA"/>
</dbReference>
<dbReference type="Proteomes" id="UP001156216">
    <property type="component" value="Chromosome"/>
</dbReference>
<dbReference type="InterPro" id="IPR025342">
    <property type="entry name" value="DUF4248"/>
</dbReference>
<dbReference type="Proteomes" id="UP000284785">
    <property type="component" value="Unassembled WGS sequence"/>
</dbReference>
<evidence type="ECO:0000313" key="24">
    <source>
        <dbReference type="Proteomes" id="UP000500882"/>
    </source>
</evidence>
<dbReference type="EMBL" id="CP083681">
    <property type="protein sequence ID" value="UYU72071.1"/>
    <property type="molecule type" value="Genomic_DNA"/>
</dbReference>
<evidence type="ECO:0000313" key="14">
    <source>
        <dbReference type="EMBL" id="UYU72071.1"/>
    </source>
</evidence>
<evidence type="ECO:0000313" key="1">
    <source>
        <dbReference type="EMBL" id="BCA49697.1"/>
    </source>
</evidence>
<sequence>MNQPDFVVKCYNKQDLAQMYFPDITVRASVNKLRRWMRRCQPLMDEILSTDFHPKTKAFSVREVRLITYYLGKPGDL</sequence>
<dbReference type="Proteomes" id="UP001156218">
    <property type="component" value="Chromosome"/>
</dbReference>
<dbReference type="Proteomes" id="UP000095541">
    <property type="component" value="Unassembled WGS sequence"/>
</dbReference>
<reference evidence="20 21" key="3">
    <citation type="journal article" date="2019" name="Nat. Med.">
        <title>A library of human gut bacterial isolates paired with longitudinal multiomics data enables mechanistic microbiome research.</title>
        <authorList>
            <person name="Poyet M."/>
            <person name="Groussin M."/>
            <person name="Gibbons S.M."/>
            <person name="Avila-Pacheco J."/>
            <person name="Jiang X."/>
            <person name="Kearney S.M."/>
            <person name="Perrotta A.R."/>
            <person name="Berdy B."/>
            <person name="Zhao S."/>
            <person name="Lieberman T.D."/>
            <person name="Swanson P.K."/>
            <person name="Smith M."/>
            <person name="Roesemann S."/>
            <person name="Alexander J.E."/>
            <person name="Rich S.A."/>
            <person name="Livny J."/>
            <person name="Vlamakis H."/>
            <person name="Clish C."/>
            <person name="Bullock K."/>
            <person name="Deik A."/>
            <person name="Scott J."/>
            <person name="Pierce K.A."/>
            <person name="Xavier R.J."/>
            <person name="Alm E.J."/>
        </authorList>
    </citation>
    <scope>NUCLEOTIDE SEQUENCE [LARGE SCALE GENOMIC DNA]</scope>
    <source>
        <strain evidence="6 23">BIOML-A156</strain>
        <strain evidence="5 20">BIOML-A160</strain>
        <strain evidence="7 21">BIOML-A162</strain>
        <strain evidence="4 22">BIOML-A188</strain>
    </source>
</reference>
<dbReference type="AlphaFoldDB" id="A0A0P0F6I0"/>
<dbReference type="EMBL" id="CZBI01000001">
    <property type="protein sequence ID" value="CUP62464.1"/>
    <property type="molecule type" value="Genomic_DNA"/>
</dbReference>
<gene>
    <name evidence="1" type="ORF">BatF92_16390</name>
    <name evidence="12" type="ORF">DW011_04120</name>
    <name evidence="11" type="ORF">DW780_25930</name>
    <name evidence="3" type="ORF">ERS852511_02994</name>
    <name evidence="2" type="ORF">ERS852557_01226</name>
    <name evidence="6" type="ORF">GAN59_11250</name>
    <name evidence="5" type="ORF">GAN75_25310</name>
    <name evidence="7" type="ORF">GAN91_22320</name>
    <name evidence="4" type="ORF">GAO51_26590</name>
    <name evidence="9" type="ORF">K0H07_27590</name>
    <name evidence="8" type="ORF">KHY35_20600</name>
    <name evidence="14" type="ORF">KQP59_02865</name>
    <name evidence="13" type="ORF">KQP68_00770</name>
    <name evidence="15" type="ORF">KQP74_10770</name>
    <name evidence="10" type="ORF">PO127_27995</name>
</gene>
<dbReference type="EMBL" id="CZAP01000011">
    <property type="protein sequence ID" value="CUP72217.1"/>
    <property type="molecule type" value="Genomic_DNA"/>
</dbReference>
<dbReference type="Proteomes" id="UP000283616">
    <property type="component" value="Unassembled WGS sequence"/>
</dbReference>
<evidence type="ECO:0000313" key="7">
    <source>
        <dbReference type="EMBL" id="KAB4475266.1"/>
    </source>
</evidence>
<dbReference type="Proteomes" id="UP000436858">
    <property type="component" value="Unassembled WGS sequence"/>
</dbReference>
<evidence type="ECO:0000313" key="16">
    <source>
        <dbReference type="Proteomes" id="UP000095541"/>
    </source>
</evidence>
<dbReference type="EMBL" id="JAHYQA010000034">
    <property type="protein sequence ID" value="MCE9240891.1"/>
    <property type="molecule type" value="Genomic_DNA"/>
</dbReference>
<dbReference type="Proteomes" id="UP001200544">
    <property type="component" value="Unassembled WGS sequence"/>
</dbReference>
<protein>
    <submittedName>
        <fullName evidence="5">DUF4248 domain-containing protein</fullName>
    </submittedName>
</protein>
<dbReference type="Proteomes" id="UP000095576">
    <property type="component" value="Unassembled WGS sequence"/>
</dbReference>
<evidence type="ECO:0000313" key="6">
    <source>
        <dbReference type="EMBL" id="KAB4474080.1"/>
    </source>
</evidence>
<organism evidence="5 20">
    <name type="scientific">Bacteroides thetaiotaomicron</name>
    <dbReference type="NCBI Taxonomy" id="818"/>
    <lineage>
        <taxon>Bacteria</taxon>
        <taxon>Pseudomonadati</taxon>
        <taxon>Bacteroidota</taxon>
        <taxon>Bacteroidia</taxon>
        <taxon>Bacteroidales</taxon>
        <taxon>Bacteroidaceae</taxon>
        <taxon>Bacteroides</taxon>
    </lineage>
</organism>
<evidence type="ECO:0000313" key="18">
    <source>
        <dbReference type="Proteomes" id="UP000283616"/>
    </source>
</evidence>
<dbReference type="Proteomes" id="UP000440614">
    <property type="component" value="Unassembled WGS sequence"/>
</dbReference>
<reference evidence="1 24" key="4">
    <citation type="submission" date="2020-02" db="EMBL/GenBank/DDBJ databases">
        <title>Whole-genome sequencing and comparative analysis of the genomes of Bacteroides thetaiotaomicron and Escherichia coli isolated from a healthy resident in Vietnam.</title>
        <authorList>
            <person name="Mohsin M."/>
            <person name="Tanaka K."/>
            <person name="Kawahara R."/>
            <person name="Kondo S."/>
            <person name="Noguchi H."/>
            <person name="Motooka D."/>
            <person name="Nakamura S."/>
            <person name="Khong D.T."/>
            <person name="Nguyen T.N."/>
            <person name="Tran H.T."/>
            <person name="Yamamoto Y."/>
        </authorList>
    </citation>
    <scope>NUCLEOTIDE SEQUENCE [LARGE SCALE GENOMIC DNA]</scope>
    <source>
        <strain evidence="1 24">F9-2</strain>
    </source>
</reference>
<accession>A0A0P0F6I0</accession>
<evidence type="ECO:0000313" key="23">
    <source>
        <dbReference type="Proteomes" id="UP000488521"/>
    </source>
</evidence>
<evidence type="ECO:0000313" key="13">
    <source>
        <dbReference type="EMBL" id="UYU66846.1"/>
    </source>
</evidence>
<evidence type="ECO:0000313" key="12">
    <source>
        <dbReference type="EMBL" id="RHL62847.1"/>
    </source>
</evidence>
<dbReference type="Proteomes" id="UP000436825">
    <property type="component" value="Unassembled WGS sequence"/>
</dbReference>
<evidence type="ECO:0000313" key="5">
    <source>
        <dbReference type="EMBL" id="KAB4450553.1"/>
    </source>
</evidence>
<evidence type="ECO:0000313" key="10">
    <source>
        <dbReference type="EMBL" id="MDC2239584.1"/>
    </source>
</evidence>
<evidence type="ECO:0000313" key="25">
    <source>
        <dbReference type="Proteomes" id="UP001156218"/>
    </source>
</evidence>
<dbReference type="EMBL" id="QSJP01000037">
    <property type="protein sequence ID" value="RHD80650.1"/>
    <property type="molecule type" value="Genomic_DNA"/>
</dbReference>
<dbReference type="Proteomes" id="UP000488521">
    <property type="component" value="Unassembled WGS sequence"/>
</dbReference>
<evidence type="ECO:0000313" key="17">
    <source>
        <dbReference type="Proteomes" id="UP000095576"/>
    </source>
</evidence>
<evidence type="ECO:0000313" key="20">
    <source>
        <dbReference type="Proteomes" id="UP000436825"/>
    </source>
</evidence>
<dbReference type="EMBL" id="JAGZEE010000042">
    <property type="protein sequence ID" value="MBS5413074.1"/>
    <property type="molecule type" value="Genomic_DNA"/>
</dbReference>